<evidence type="ECO:0000256" key="6">
    <source>
        <dbReference type="ARBA" id="ARBA00022912"/>
    </source>
</evidence>
<dbReference type="SUPFAM" id="SSF48726">
    <property type="entry name" value="Immunoglobulin"/>
    <property type="match status" value="1"/>
</dbReference>
<dbReference type="PRINTS" id="PR00700">
    <property type="entry name" value="PRTYPHPHTASE"/>
</dbReference>
<proteinExistence type="predicted"/>
<dbReference type="Pfam" id="PF00102">
    <property type="entry name" value="Y_phosphatase"/>
    <property type="match status" value="2"/>
</dbReference>
<sequence>MIHLILLALSLVQAKEFDFDVKVSFVQPNSTDDLETVCTIETNQLDATFDIIWLLNNKQDGILKGQSARDVIISVKRTPDNLGNLTCSVTGNLGDIQLKREKTVELEFETGLLLDVIGDVKLAGLQATISCTAKGFPLKFIKWFYEDRLLDWKDHGIELLENKEKYRIQETLIFESVKREHNGTYTCEAHGLVQEEENIDLIIEDKPDVQIDFALGVGKEDIYVNWTVVEWNEKVQNYVIKVMKEGTEEWRIGHQRPITGNVTNFVIRGLEPNSTYSLQIEAKNKFGSSISTEKNAATTLAEDHVFTPKASAGGGTSTSVSTSWTAPPEEMKYLLGYFVVKLVDAVTNEEKQAIVYNQKQHLFENLKPARNYTFTVKSCNMYTEECGPWSTPTIGTTIDGESSPPKNVRVFCIKGKTNIDPDAIAISWDPPEEPNGKIIHYQLRLSGQAEYYDQHSIHRREDYGPMTGTSEATEFRFHQVPANTNFTVQVSGTTSSKKSGLIASSSCFMGPSPPSMLDLNKVGWSRVRMMNPADYDSLRISFKVNVPRLSERFGEVCCYRLILVKLSEDRTTKELPEAESLQYGFYRDVEHQLVYAYLAEIIDRGYLDQTILVGDGSVIDNSKQQCIKCREAAFKTNMSAYSFSNEISSPFRSSRIKRESSQSVLEDGSLDKAAVYTGLLEVLVRNPVTDEVTSVFSSYFKPISTSAVMAEETSSENMPLIIALAVLCSIAILLLIFVVSLLLLRRYGKKASEGAHENMSLSGTCRFIMRQLRDGRTLLTSHEPLVSIAPIPKEEMMAAFLERRKDSDYGFQEEFEMLPDRFPDRTTKATDAFENLSKNRYPDIKAYDQTRVKLFPVLGSTDYINANFVTGYKERKKFICAQGPMESTVQDFWRMIWEQRVEIIVMLTNLEEYNKTKCFRYWPEPETISAANSNTIYSVPDPETSDTTPSNGTLNSDHVVIDFDQQPVTKGREKIFGDVKVLHVKQTRYADYIIRELQVSRPKSPSPRSPSRDKSCPIYENTLIQEIESEETELEREVRPVFQYHFIVWKDFQAPEYPFSILRFIKRLNEDYSPEKGPILVHCSAGVGRTGSLVAIDSLQRQMEEEGCISIFNTIADLRHQRNFLVQSLKQYIFVYRSMMEYVLFGDTEIEAFKLEEHLKNLTALDSDESLKSPLKEEFE</sequence>
<dbReference type="InterPro" id="IPR013783">
    <property type="entry name" value="Ig-like_fold"/>
</dbReference>
<dbReference type="SMART" id="SM00194">
    <property type="entry name" value="PTPc"/>
    <property type="match status" value="1"/>
</dbReference>
<dbReference type="InterPro" id="IPR003595">
    <property type="entry name" value="Tyr_Pase_cat"/>
</dbReference>
<dbReference type="CDD" id="cd00063">
    <property type="entry name" value="FN3"/>
    <property type="match status" value="3"/>
</dbReference>
<dbReference type="PROSITE" id="PS50055">
    <property type="entry name" value="TYR_PHOSPHATASE_PTP"/>
    <property type="match status" value="1"/>
</dbReference>
<keyword evidence="8 11" id="KW-0472">Membrane</keyword>
<dbReference type="InterPro" id="IPR029021">
    <property type="entry name" value="Prot-tyrosine_phosphatase-like"/>
</dbReference>
<feature type="domain" description="Ig-like" evidence="14">
    <location>
        <begin position="124"/>
        <end position="200"/>
    </location>
</feature>
<dbReference type="SMART" id="SM00404">
    <property type="entry name" value="PTPc_motif"/>
    <property type="match status" value="1"/>
</dbReference>
<dbReference type="SUPFAM" id="SSF49265">
    <property type="entry name" value="Fibronectin type III"/>
    <property type="match status" value="2"/>
</dbReference>
<dbReference type="Pfam" id="PF13927">
    <property type="entry name" value="Ig_3"/>
    <property type="match status" value="1"/>
</dbReference>
<evidence type="ECO:0000259" key="13">
    <source>
        <dbReference type="PROSITE" id="PS50056"/>
    </source>
</evidence>
<protein>
    <recommendedName>
        <fullName evidence="2">protein-tyrosine-phosphatase</fullName>
        <ecNumber evidence="2">3.1.3.48</ecNumber>
    </recommendedName>
</protein>
<keyword evidence="5" id="KW-0378">Hydrolase</keyword>
<evidence type="ECO:0000256" key="11">
    <source>
        <dbReference type="SAM" id="Phobius"/>
    </source>
</evidence>
<evidence type="ECO:0000256" key="5">
    <source>
        <dbReference type="ARBA" id="ARBA00022801"/>
    </source>
</evidence>
<dbReference type="CDD" id="cd00047">
    <property type="entry name" value="PTPc"/>
    <property type="match status" value="1"/>
</dbReference>
<evidence type="ECO:0000256" key="10">
    <source>
        <dbReference type="ARBA" id="ARBA00051722"/>
    </source>
</evidence>
<evidence type="ECO:0000256" key="3">
    <source>
        <dbReference type="ARBA" id="ARBA00022692"/>
    </source>
</evidence>
<dbReference type="InterPro" id="IPR050713">
    <property type="entry name" value="RTP_Phos/Ushers"/>
</dbReference>
<evidence type="ECO:0000256" key="7">
    <source>
        <dbReference type="ARBA" id="ARBA00022989"/>
    </source>
</evidence>
<evidence type="ECO:0000256" key="2">
    <source>
        <dbReference type="ARBA" id="ARBA00013064"/>
    </source>
</evidence>
<feature type="domain" description="Tyrosine specific protein phosphatases" evidence="13">
    <location>
        <begin position="1059"/>
        <end position="1133"/>
    </location>
</feature>
<dbReference type="InterPro" id="IPR000242">
    <property type="entry name" value="PTP_cat"/>
</dbReference>
<dbReference type="SMART" id="SM00060">
    <property type="entry name" value="FN3"/>
    <property type="match status" value="3"/>
</dbReference>
<dbReference type="InterPro" id="IPR016130">
    <property type="entry name" value="Tyr_Pase_AS"/>
</dbReference>
<dbReference type="CDD" id="cd00096">
    <property type="entry name" value="Ig"/>
    <property type="match status" value="1"/>
</dbReference>
<dbReference type="InterPro" id="IPR003961">
    <property type="entry name" value="FN3_dom"/>
</dbReference>
<evidence type="ECO:0000259" key="12">
    <source>
        <dbReference type="PROSITE" id="PS50055"/>
    </source>
</evidence>
<evidence type="ECO:0000313" key="16">
    <source>
        <dbReference type="EMBL" id="KAK2726620.1"/>
    </source>
</evidence>
<comment type="subcellular location">
    <subcellularLocation>
        <location evidence="1">Membrane</location>
        <topology evidence="1">Single-pass membrane protein</topology>
    </subcellularLocation>
</comment>
<keyword evidence="3 11" id="KW-0812">Transmembrane</keyword>
<evidence type="ECO:0000256" key="9">
    <source>
        <dbReference type="ARBA" id="ARBA00023180"/>
    </source>
</evidence>
<keyword evidence="9" id="KW-0325">Glycoprotein</keyword>
<keyword evidence="17" id="KW-1185">Reference proteome</keyword>
<name>A0AA88IDI8_ARTSF</name>
<accession>A0AA88IDI8</accession>
<dbReference type="InterPro" id="IPR007110">
    <property type="entry name" value="Ig-like_dom"/>
</dbReference>
<feature type="transmembrane region" description="Helical" evidence="11">
    <location>
        <begin position="720"/>
        <end position="744"/>
    </location>
</feature>
<dbReference type="GO" id="GO:0048666">
    <property type="term" value="P:neuron development"/>
    <property type="evidence" value="ECO:0007669"/>
    <property type="project" value="UniProtKB-ARBA"/>
</dbReference>
<dbReference type="PROSITE" id="PS00383">
    <property type="entry name" value="TYR_PHOSPHATASE_1"/>
    <property type="match status" value="1"/>
</dbReference>
<dbReference type="GO" id="GO:0004725">
    <property type="term" value="F:protein tyrosine phosphatase activity"/>
    <property type="evidence" value="ECO:0007669"/>
    <property type="project" value="UniProtKB-EC"/>
</dbReference>
<dbReference type="AlphaFoldDB" id="A0AA88IDI8"/>
<comment type="catalytic activity">
    <reaction evidence="10">
        <text>O-phospho-L-tyrosyl-[protein] + H2O = L-tyrosyl-[protein] + phosphate</text>
        <dbReference type="Rhea" id="RHEA:10684"/>
        <dbReference type="Rhea" id="RHEA-COMP:10136"/>
        <dbReference type="Rhea" id="RHEA-COMP:20101"/>
        <dbReference type="ChEBI" id="CHEBI:15377"/>
        <dbReference type="ChEBI" id="CHEBI:43474"/>
        <dbReference type="ChEBI" id="CHEBI:46858"/>
        <dbReference type="ChEBI" id="CHEBI:61978"/>
        <dbReference type="EC" id="3.1.3.48"/>
    </reaction>
</comment>
<dbReference type="PROSITE" id="PS50835">
    <property type="entry name" value="IG_LIKE"/>
    <property type="match status" value="2"/>
</dbReference>
<evidence type="ECO:0000256" key="8">
    <source>
        <dbReference type="ARBA" id="ARBA00023136"/>
    </source>
</evidence>
<organism evidence="16 17">
    <name type="scientific">Artemia franciscana</name>
    <name type="common">Brine shrimp</name>
    <name type="synonym">Artemia sanfranciscana</name>
    <dbReference type="NCBI Taxonomy" id="6661"/>
    <lineage>
        <taxon>Eukaryota</taxon>
        <taxon>Metazoa</taxon>
        <taxon>Ecdysozoa</taxon>
        <taxon>Arthropoda</taxon>
        <taxon>Crustacea</taxon>
        <taxon>Branchiopoda</taxon>
        <taxon>Anostraca</taxon>
        <taxon>Artemiidae</taxon>
        <taxon>Artemia</taxon>
    </lineage>
</organism>
<dbReference type="EC" id="3.1.3.48" evidence="2"/>
<evidence type="ECO:0000259" key="14">
    <source>
        <dbReference type="PROSITE" id="PS50835"/>
    </source>
</evidence>
<feature type="domain" description="Fibronectin type-III" evidence="15">
    <location>
        <begin position="207"/>
        <end position="302"/>
    </location>
</feature>
<dbReference type="PROSITE" id="PS50853">
    <property type="entry name" value="FN3"/>
    <property type="match status" value="3"/>
</dbReference>
<keyword evidence="4" id="KW-0732">Signal</keyword>
<dbReference type="SUPFAM" id="SSF52799">
    <property type="entry name" value="(Phosphotyrosine protein) phosphatases II"/>
    <property type="match status" value="1"/>
</dbReference>
<feature type="domain" description="Fibronectin type-III" evidence="15">
    <location>
        <begin position="304"/>
        <end position="400"/>
    </location>
</feature>
<dbReference type="InterPro" id="IPR000387">
    <property type="entry name" value="Tyr_Pase_dom"/>
</dbReference>
<comment type="caution">
    <text evidence="16">The sequence shown here is derived from an EMBL/GenBank/DDBJ whole genome shotgun (WGS) entry which is preliminary data.</text>
</comment>
<dbReference type="Gene3D" id="3.90.190.10">
    <property type="entry name" value="Protein tyrosine phosphatase superfamily"/>
    <property type="match status" value="1"/>
</dbReference>
<dbReference type="PANTHER" id="PTHR46957">
    <property type="entry name" value="CYTOKINE RECEPTOR"/>
    <property type="match status" value="1"/>
</dbReference>
<dbReference type="Proteomes" id="UP001187531">
    <property type="component" value="Unassembled WGS sequence"/>
</dbReference>
<evidence type="ECO:0000259" key="15">
    <source>
        <dbReference type="PROSITE" id="PS50853"/>
    </source>
</evidence>
<dbReference type="PROSITE" id="PS50056">
    <property type="entry name" value="TYR_PHOSPHATASE_2"/>
    <property type="match status" value="1"/>
</dbReference>
<reference evidence="16" key="1">
    <citation type="submission" date="2023-07" db="EMBL/GenBank/DDBJ databases">
        <title>Chromosome-level genome assembly of Artemia franciscana.</title>
        <authorList>
            <person name="Jo E."/>
        </authorList>
    </citation>
    <scope>NUCLEOTIDE SEQUENCE</scope>
    <source>
        <tissue evidence="16">Whole body</tissue>
    </source>
</reference>
<evidence type="ECO:0000256" key="1">
    <source>
        <dbReference type="ARBA" id="ARBA00004167"/>
    </source>
</evidence>
<feature type="domain" description="Tyrosine-protein phosphatase" evidence="12">
    <location>
        <begin position="811"/>
        <end position="1142"/>
    </location>
</feature>
<dbReference type="InterPro" id="IPR036179">
    <property type="entry name" value="Ig-like_dom_sf"/>
</dbReference>
<feature type="non-terminal residue" evidence="16">
    <location>
        <position position="1"/>
    </location>
</feature>
<gene>
    <name evidence="16" type="ORF">QYM36_007454</name>
</gene>
<dbReference type="EMBL" id="JAVRJZ010000001">
    <property type="protein sequence ID" value="KAK2726621.1"/>
    <property type="molecule type" value="Genomic_DNA"/>
</dbReference>
<evidence type="ECO:0000256" key="4">
    <source>
        <dbReference type="ARBA" id="ARBA00022729"/>
    </source>
</evidence>
<feature type="domain" description="Fibronectin type-III" evidence="15">
    <location>
        <begin position="404"/>
        <end position="515"/>
    </location>
</feature>
<dbReference type="InterPro" id="IPR003599">
    <property type="entry name" value="Ig_sub"/>
</dbReference>
<dbReference type="PANTHER" id="PTHR46957:SF3">
    <property type="entry name" value="CYTOKINE RECEPTOR"/>
    <property type="match status" value="1"/>
</dbReference>
<keyword evidence="6" id="KW-0904">Protein phosphatase</keyword>
<evidence type="ECO:0000313" key="17">
    <source>
        <dbReference type="Proteomes" id="UP001187531"/>
    </source>
</evidence>
<keyword evidence="7 11" id="KW-1133">Transmembrane helix</keyword>
<dbReference type="InterPro" id="IPR036116">
    <property type="entry name" value="FN3_sf"/>
</dbReference>
<dbReference type="SMART" id="SM00409">
    <property type="entry name" value="IG"/>
    <property type="match status" value="1"/>
</dbReference>
<dbReference type="EMBL" id="JAVRJZ010000001">
    <property type="protein sequence ID" value="KAK2726620.1"/>
    <property type="molecule type" value="Genomic_DNA"/>
</dbReference>
<feature type="domain" description="Ig-like" evidence="14">
    <location>
        <begin position="38"/>
        <end position="105"/>
    </location>
</feature>
<dbReference type="Gene3D" id="2.60.40.10">
    <property type="entry name" value="Immunoglobulins"/>
    <property type="match status" value="4"/>
</dbReference>
<dbReference type="GO" id="GO:0016020">
    <property type="term" value="C:membrane"/>
    <property type="evidence" value="ECO:0007669"/>
    <property type="project" value="UniProtKB-SubCell"/>
</dbReference>
<dbReference type="InterPro" id="IPR003598">
    <property type="entry name" value="Ig_sub2"/>
</dbReference>
<dbReference type="Pfam" id="PF00041">
    <property type="entry name" value="fn3"/>
    <property type="match status" value="3"/>
</dbReference>
<dbReference type="SMART" id="SM00408">
    <property type="entry name" value="IGc2"/>
    <property type="match status" value="1"/>
</dbReference>